<keyword evidence="2" id="KW-0442">Lipid degradation</keyword>
<evidence type="ECO:0000256" key="1">
    <source>
        <dbReference type="ARBA" id="ARBA00022801"/>
    </source>
</evidence>
<dbReference type="Proteomes" id="UP000002484">
    <property type="component" value="Chromosome"/>
</dbReference>
<organism evidence="6 7">
    <name type="scientific">Pseudofrankia inefficax (strain DSM 45817 / CECT 9037 / DDB 130130 / EuI1c)</name>
    <name type="common">Frankia inefficax</name>
    <dbReference type="NCBI Taxonomy" id="298654"/>
    <lineage>
        <taxon>Bacteria</taxon>
        <taxon>Bacillati</taxon>
        <taxon>Actinomycetota</taxon>
        <taxon>Actinomycetes</taxon>
        <taxon>Frankiales</taxon>
        <taxon>Frankiaceae</taxon>
        <taxon>Pseudofrankia</taxon>
    </lineage>
</organism>
<dbReference type="HOGENOM" id="CLU_050214_0_0_11"/>
<dbReference type="GO" id="GO:0003847">
    <property type="term" value="F:1-alkyl-2-acetylglycerophosphocholine esterase activity"/>
    <property type="evidence" value="ECO:0007669"/>
    <property type="project" value="TreeGrafter"/>
</dbReference>
<dbReference type="OrthoDB" id="5243890at2"/>
<dbReference type="InParanoid" id="E3J5C5"/>
<name>E3J5C5_PSEI1</name>
<evidence type="ECO:0000256" key="2">
    <source>
        <dbReference type="ARBA" id="ARBA00022963"/>
    </source>
</evidence>
<dbReference type="AlphaFoldDB" id="E3J5C5"/>
<evidence type="ECO:0000313" key="7">
    <source>
        <dbReference type="Proteomes" id="UP000002484"/>
    </source>
</evidence>
<keyword evidence="7" id="KW-1185">Reference proteome</keyword>
<evidence type="ECO:0000313" key="6">
    <source>
        <dbReference type="EMBL" id="ADP81869.1"/>
    </source>
</evidence>
<sequence length="349" mass="35359" precursor="true">MVGLHRRVSRRPVVGGIATLGLLLVASCSSTSASGAPARPAATTSVAQQGCLPAGDPAASVRGGYGVGQTEVTFVDHSRPTDAAPDRNLPRKPDRTIPVVVTYPTTAVPGAATDAPAVAGAGPAPGRFPLVVLSHGVTATGANVAAVIAAPLVRQGYVVASPTFPLSSGPGGTIFDLPNQPADVSFVITSLTTWSATAGTPLAGHVQANCLAIAGHSLGAATTLATAYLSCCRDPRVKAVVSMAGTLAAFKGTFDGNPPIPLLLLHGDQDQTVPVAKSTDIFTTLRGPRYFLTLHGANHVTIFYGPAGQALVHSETAFLDAYLKGDFTALHALPAEVGSSDLATYQTAT</sequence>
<dbReference type="SUPFAM" id="SSF53474">
    <property type="entry name" value="alpha/beta-Hydrolases"/>
    <property type="match status" value="1"/>
</dbReference>
<dbReference type="KEGG" id="fri:FraEuI1c_3862"/>
<dbReference type="PROSITE" id="PS51257">
    <property type="entry name" value="PROKAR_LIPOPROTEIN"/>
    <property type="match status" value="1"/>
</dbReference>
<keyword evidence="4" id="KW-0732">Signal</keyword>
<proteinExistence type="predicted"/>
<dbReference type="STRING" id="298654.FraEuI1c_3862"/>
<evidence type="ECO:0000259" key="5">
    <source>
        <dbReference type="Pfam" id="PF02230"/>
    </source>
</evidence>
<feature type="signal peptide" evidence="4">
    <location>
        <begin position="1"/>
        <end position="33"/>
    </location>
</feature>
<dbReference type="PANTHER" id="PTHR10272">
    <property type="entry name" value="PLATELET-ACTIVATING FACTOR ACETYLHYDROLASE"/>
    <property type="match status" value="1"/>
</dbReference>
<dbReference type="Gene3D" id="3.40.50.1820">
    <property type="entry name" value="alpha/beta hydrolase"/>
    <property type="match status" value="1"/>
</dbReference>
<dbReference type="Pfam" id="PF02230">
    <property type="entry name" value="Abhydrolase_2"/>
    <property type="match status" value="1"/>
</dbReference>
<protein>
    <submittedName>
        <fullName evidence="6">Phospholipase/Carboxylesterase</fullName>
    </submittedName>
</protein>
<feature type="domain" description="Phospholipase/carboxylesterase/thioesterase" evidence="5">
    <location>
        <begin position="130"/>
        <end position="278"/>
    </location>
</feature>
<dbReference type="PANTHER" id="PTHR10272:SF0">
    <property type="entry name" value="PLATELET-ACTIVATING FACTOR ACETYLHYDROLASE"/>
    <property type="match status" value="1"/>
</dbReference>
<dbReference type="InterPro" id="IPR003140">
    <property type="entry name" value="PLipase/COase/thioEstase"/>
</dbReference>
<evidence type="ECO:0000256" key="3">
    <source>
        <dbReference type="ARBA" id="ARBA00023098"/>
    </source>
</evidence>
<feature type="chain" id="PRO_5038543934" evidence="4">
    <location>
        <begin position="34"/>
        <end position="349"/>
    </location>
</feature>
<dbReference type="EMBL" id="CP002299">
    <property type="protein sequence ID" value="ADP81869.1"/>
    <property type="molecule type" value="Genomic_DNA"/>
</dbReference>
<accession>E3J5C5</accession>
<keyword evidence="1" id="KW-0378">Hydrolase</keyword>
<dbReference type="InterPro" id="IPR029058">
    <property type="entry name" value="AB_hydrolase_fold"/>
</dbReference>
<dbReference type="GO" id="GO:0016042">
    <property type="term" value="P:lipid catabolic process"/>
    <property type="evidence" value="ECO:0007669"/>
    <property type="project" value="UniProtKB-KW"/>
</dbReference>
<evidence type="ECO:0000256" key="4">
    <source>
        <dbReference type="SAM" id="SignalP"/>
    </source>
</evidence>
<dbReference type="eggNOG" id="COG4188">
    <property type="taxonomic scope" value="Bacteria"/>
</dbReference>
<gene>
    <name evidence="6" type="ordered locus">FraEuI1c_3862</name>
</gene>
<keyword evidence="3" id="KW-0443">Lipid metabolism</keyword>
<reference evidence="6 7" key="1">
    <citation type="submission" date="2010-10" db="EMBL/GenBank/DDBJ databases">
        <title>Complete sequence of Frankia sp. EuI1c.</title>
        <authorList>
            <consortium name="US DOE Joint Genome Institute"/>
            <person name="Lucas S."/>
            <person name="Copeland A."/>
            <person name="Lapidus A."/>
            <person name="Cheng J.-F."/>
            <person name="Bruce D."/>
            <person name="Goodwin L."/>
            <person name="Pitluck S."/>
            <person name="Chertkov O."/>
            <person name="Detter J.C."/>
            <person name="Han C."/>
            <person name="Tapia R."/>
            <person name="Land M."/>
            <person name="Hauser L."/>
            <person name="Jeffries C."/>
            <person name="Kyrpides N."/>
            <person name="Ivanova N."/>
            <person name="Mikhailova N."/>
            <person name="Beauchemin N."/>
            <person name="Sen A."/>
            <person name="Sur S.A."/>
            <person name="Gtari M."/>
            <person name="Wall L."/>
            <person name="Tisa L."/>
            <person name="Woyke T."/>
        </authorList>
    </citation>
    <scope>NUCLEOTIDE SEQUENCE [LARGE SCALE GENOMIC DNA]</scope>
    <source>
        <strain evidence="7">DSM 45817 / CECT 9037 / EuI1c</strain>
    </source>
</reference>